<proteinExistence type="predicted"/>
<dbReference type="RefSeq" id="WP_147121312.1">
    <property type="nucleotide sequence ID" value="NZ_VOPY01000001.1"/>
</dbReference>
<dbReference type="Proteomes" id="UP000321129">
    <property type="component" value="Unassembled WGS sequence"/>
</dbReference>
<name>A0A5C6UR58_9SPHN</name>
<reference evidence="2 3" key="1">
    <citation type="submission" date="2019-08" db="EMBL/GenBank/DDBJ databases">
        <title>Sphingorhabdus soil sp. nov., isolated from arctic soil.</title>
        <authorList>
            <person name="Liu Y."/>
        </authorList>
    </citation>
    <scope>NUCLEOTIDE SEQUENCE [LARGE SCALE GENOMIC DNA]</scope>
    <source>
        <strain evidence="2 3">D-2Q-5-6</strain>
    </source>
</reference>
<dbReference type="InterPro" id="IPR036108">
    <property type="entry name" value="4pyrrol_syn_uPrphyn_synt_sf"/>
</dbReference>
<sequence>MSAPPIIVVRPEPGGSATVAAARAMGLEAHACPLFAVAPIAWSPPRAEPFDALVLTSANAVRHGGDALTRYTALPVHVVGEATAEAARGAGFSVAGIHDGAQSLFDSLGPTGTRNVLWLCGEDRTAIEPGALDITALPVYAARPIDPPASFAALVSSPATVLVHSVRAGERLAALVEHRASVAIAAISDKVAQACGDGWARIVVAAEPNREAMLELAERMCQTTGCKHTAGQ</sequence>
<dbReference type="GO" id="GO:0033014">
    <property type="term" value="P:tetrapyrrole biosynthetic process"/>
    <property type="evidence" value="ECO:0007669"/>
    <property type="project" value="InterPro"/>
</dbReference>
<keyword evidence="3" id="KW-1185">Reference proteome</keyword>
<evidence type="ECO:0000313" key="3">
    <source>
        <dbReference type="Proteomes" id="UP000321129"/>
    </source>
</evidence>
<dbReference type="Gene3D" id="3.40.50.10090">
    <property type="match status" value="2"/>
</dbReference>
<dbReference type="AlphaFoldDB" id="A0A5C6UR58"/>
<evidence type="ECO:0000259" key="1">
    <source>
        <dbReference type="Pfam" id="PF02602"/>
    </source>
</evidence>
<gene>
    <name evidence="2" type="ORF">FSZ31_01610</name>
</gene>
<accession>A0A5C6UR58</accession>
<dbReference type="CDD" id="cd06578">
    <property type="entry name" value="HemD"/>
    <property type="match status" value="1"/>
</dbReference>
<dbReference type="InterPro" id="IPR003754">
    <property type="entry name" value="4pyrrol_synth_uPrphyn_synth"/>
</dbReference>
<organism evidence="2 3">
    <name type="scientific">Flavisphingopyxis soli</name>
    <dbReference type="NCBI Taxonomy" id="2601267"/>
    <lineage>
        <taxon>Bacteria</taxon>
        <taxon>Pseudomonadati</taxon>
        <taxon>Pseudomonadota</taxon>
        <taxon>Alphaproteobacteria</taxon>
        <taxon>Sphingomonadales</taxon>
        <taxon>Sphingopyxidaceae</taxon>
        <taxon>Flavisphingopyxis</taxon>
    </lineage>
</organism>
<dbReference type="Pfam" id="PF02602">
    <property type="entry name" value="HEM4"/>
    <property type="match status" value="1"/>
</dbReference>
<dbReference type="OrthoDB" id="7424801at2"/>
<protein>
    <submittedName>
        <fullName evidence="2">Uroporphyrinogen-III synthase</fullName>
    </submittedName>
</protein>
<evidence type="ECO:0000313" key="2">
    <source>
        <dbReference type="EMBL" id="TXC73475.1"/>
    </source>
</evidence>
<feature type="domain" description="Tetrapyrrole biosynthesis uroporphyrinogen III synthase" evidence="1">
    <location>
        <begin position="17"/>
        <end position="215"/>
    </location>
</feature>
<dbReference type="GO" id="GO:0004852">
    <property type="term" value="F:uroporphyrinogen-III synthase activity"/>
    <property type="evidence" value="ECO:0007669"/>
    <property type="project" value="InterPro"/>
</dbReference>
<dbReference type="SUPFAM" id="SSF69618">
    <property type="entry name" value="HemD-like"/>
    <property type="match status" value="1"/>
</dbReference>
<comment type="caution">
    <text evidence="2">The sequence shown here is derived from an EMBL/GenBank/DDBJ whole genome shotgun (WGS) entry which is preliminary data.</text>
</comment>
<dbReference type="EMBL" id="VOPY01000001">
    <property type="protein sequence ID" value="TXC73475.1"/>
    <property type="molecule type" value="Genomic_DNA"/>
</dbReference>